<protein>
    <submittedName>
        <fullName evidence="8">Major facilitator superfamily MFS_1</fullName>
    </submittedName>
</protein>
<feature type="transmembrane region" description="Helical" evidence="6">
    <location>
        <begin position="349"/>
        <end position="371"/>
    </location>
</feature>
<feature type="transmembrane region" description="Helical" evidence="6">
    <location>
        <begin position="142"/>
        <end position="164"/>
    </location>
</feature>
<dbReference type="eggNOG" id="COG2814">
    <property type="taxonomic scope" value="Bacteria"/>
</dbReference>
<evidence type="ECO:0000313" key="9">
    <source>
        <dbReference type="Proteomes" id="UP000009309"/>
    </source>
</evidence>
<proteinExistence type="predicted"/>
<sequence length="431" mass="46382">METPKQPVPAFTSYQKFLIAILALLQFTVILDFMVLSPLGDILMKTLAMSPKEFGLVVSSYAFSAGASGILAAGFADRFDRKKLLLFFYIGFIGGTLFCALANSYSMLLVARIITGLFGGVIGSISMAIITDVFALNQRGRVMGVVQMGFAASQVLGIPIGLYLANQWGWHAPFLMIVLLALLIGLAVWLRMQPVNTHLALQSETNAFAHLRDTVSNKTYQTGFLAIAFLSIGGFMLMPFGSAYLINNVKIAQEQLPFVFLCTGISSIIIMPVVGRLSDRISKFVLFTAGSVLAIIMVVIYTNMPPVPLWTVIAINVVMFMGIMSRIIPATALNTSIPDLKDRGAYMSITSSLQQIAGGLGAVVAGLIVAQPGKTSPLEHYDVLGYVVSAVIAMCIWFVYRISVLADRRAKTQPGATPEAVGAVSNQAIVD</sequence>
<evidence type="ECO:0000256" key="5">
    <source>
        <dbReference type="ARBA" id="ARBA00023136"/>
    </source>
</evidence>
<feature type="transmembrane region" description="Helical" evidence="6">
    <location>
        <begin position="284"/>
        <end position="301"/>
    </location>
</feature>
<feature type="transmembrane region" description="Helical" evidence="6">
    <location>
        <begin position="56"/>
        <end position="77"/>
    </location>
</feature>
<evidence type="ECO:0000256" key="4">
    <source>
        <dbReference type="ARBA" id="ARBA00022989"/>
    </source>
</evidence>
<evidence type="ECO:0000313" key="8">
    <source>
        <dbReference type="EMBL" id="CCH51223.1"/>
    </source>
</evidence>
<keyword evidence="5 6" id="KW-0472">Membrane</keyword>
<feature type="transmembrane region" description="Helical" evidence="6">
    <location>
        <begin position="109"/>
        <end position="130"/>
    </location>
</feature>
<comment type="caution">
    <text evidence="8">The sequence shown here is derived from an EMBL/GenBank/DDBJ whole genome shotgun (WGS) entry which is preliminary data.</text>
</comment>
<feature type="transmembrane region" description="Helical" evidence="6">
    <location>
        <begin position="258"/>
        <end position="277"/>
    </location>
</feature>
<feature type="domain" description="Major facilitator superfamily (MFS) profile" evidence="7">
    <location>
        <begin position="18"/>
        <end position="407"/>
    </location>
</feature>
<evidence type="ECO:0000256" key="3">
    <source>
        <dbReference type="ARBA" id="ARBA00022692"/>
    </source>
</evidence>
<evidence type="ECO:0000256" key="2">
    <source>
        <dbReference type="ARBA" id="ARBA00022475"/>
    </source>
</evidence>
<evidence type="ECO:0000256" key="1">
    <source>
        <dbReference type="ARBA" id="ARBA00004651"/>
    </source>
</evidence>
<organism evidence="8 9">
    <name type="scientific">Fibrisoma limi BUZ 3</name>
    <dbReference type="NCBI Taxonomy" id="1185876"/>
    <lineage>
        <taxon>Bacteria</taxon>
        <taxon>Pseudomonadati</taxon>
        <taxon>Bacteroidota</taxon>
        <taxon>Cytophagia</taxon>
        <taxon>Cytophagales</taxon>
        <taxon>Spirosomataceae</taxon>
        <taxon>Fibrisoma</taxon>
    </lineage>
</organism>
<gene>
    <name evidence="8" type="ORF">BN8_00138</name>
</gene>
<feature type="transmembrane region" description="Helical" evidence="6">
    <location>
        <begin position="170"/>
        <end position="190"/>
    </location>
</feature>
<dbReference type="EMBL" id="CAIT01000004">
    <property type="protein sequence ID" value="CCH51223.1"/>
    <property type="molecule type" value="Genomic_DNA"/>
</dbReference>
<dbReference type="SUPFAM" id="SSF103473">
    <property type="entry name" value="MFS general substrate transporter"/>
    <property type="match status" value="1"/>
</dbReference>
<evidence type="ECO:0000256" key="6">
    <source>
        <dbReference type="SAM" id="Phobius"/>
    </source>
</evidence>
<dbReference type="CDD" id="cd17324">
    <property type="entry name" value="MFS_NepI_like"/>
    <property type="match status" value="1"/>
</dbReference>
<dbReference type="InterPro" id="IPR011701">
    <property type="entry name" value="MFS"/>
</dbReference>
<feature type="transmembrane region" description="Helical" evidence="6">
    <location>
        <begin position="307"/>
        <end position="328"/>
    </location>
</feature>
<name>I2GBE9_9BACT</name>
<dbReference type="GO" id="GO:0022857">
    <property type="term" value="F:transmembrane transporter activity"/>
    <property type="evidence" value="ECO:0007669"/>
    <property type="project" value="InterPro"/>
</dbReference>
<dbReference type="OrthoDB" id="9812221at2"/>
<feature type="transmembrane region" description="Helical" evidence="6">
    <location>
        <begin position="383"/>
        <end position="400"/>
    </location>
</feature>
<dbReference type="PANTHER" id="PTHR43124:SF3">
    <property type="entry name" value="CHLORAMPHENICOL EFFLUX PUMP RV0191"/>
    <property type="match status" value="1"/>
</dbReference>
<dbReference type="PROSITE" id="PS50850">
    <property type="entry name" value="MFS"/>
    <property type="match status" value="1"/>
</dbReference>
<feature type="transmembrane region" description="Helical" evidence="6">
    <location>
        <begin position="224"/>
        <end position="246"/>
    </location>
</feature>
<keyword evidence="2" id="KW-1003">Cell membrane</keyword>
<dbReference type="GO" id="GO:0005886">
    <property type="term" value="C:plasma membrane"/>
    <property type="evidence" value="ECO:0007669"/>
    <property type="project" value="UniProtKB-SubCell"/>
</dbReference>
<dbReference type="Proteomes" id="UP000009309">
    <property type="component" value="Unassembled WGS sequence"/>
</dbReference>
<feature type="transmembrane region" description="Helical" evidence="6">
    <location>
        <begin position="84"/>
        <end position="103"/>
    </location>
</feature>
<dbReference type="InterPro" id="IPR050189">
    <property type="entry name" value="MFS_Efflux_Transporters"/>
</dbReference>
<keyword evidence="9" id="KW-1185">Reference proteome</keyword>
<keyword evidence="3 6" id="KW-0812">Transmembrane</keyword>
<evidence type="ECO:0000259" key="7">
    <source>
        <dbReference type="PROSITE" id="PS50850"/>
    </source>
</evidence>
<comment type="subcellular location">
    <subcellularLocation>
        <location evidence="1">Cell membrane</location>
        <topology evidence="1">Multi-pass membrane protein</topology>
    </subcellularLocation>
</comment>
<reference evidence="8 9" key="1">
    <citation type="journal article" date="2012" name="J. Bacteriol.">
        <title>Genome Sequence of the Filamentous Bacterium Fibrisoma limi BUZ 3T.</title>
        <authorList>
            <person name="Filippini M."/>
            <person name="Qi W."/>
            <person name="Jaenicke S."/>
            <person name="Goesmann A."/>
            <person name="Smits T.H."/>
            <person name="Bagheri H.C."/>
        </authorList>
    </citation>
    <scope>NUCLEOTIDE SEQUENCE [LARGE SCALE GENOMIC DNA]</scope>
    <source>
        <strain evidence="9">BUZ 3T</strain>
    </source>
</reference>
<keyword evidence="4 6" id="KW-1133">Transmembrane helix</keyword>
<dbReference type="Gene3D" id="1.20.1250.20">
    <property type="entry name" value="MFS general substrate transporter like domains"/>
    <property type="match status" value="1"/>
</dbReference>
<dbReference type="STRING" id="1185876.BN8_00138"/>
<dbReference type="Pfam" id="PF07690">
    <property type="entry name" value="MFS_1"/>
    <property type="match status" value="1"/>
</dbReference>
<dbReference type="PANTHER" id="PTHR43124">
    <property type="entry name" value="PURINE EFFLUX PUMP PBUE"/>
    <property type="match status" value="1"/>
</dbReference>
<dbReference type="RefSeq" id="WP_009279811.1">
    <property type="nucleotide sequence ID" value="NZ_CAIT01000004.1"/>
</dbReference>
<dbReference type="AlphaFoldDB" id="I2GBE9"/>
<dbReference type="InterPro" id="IPR020846">
    <property type="entry name" value="MFS_dom"/>
</dbReference>
<feature type="transmembrane region" description="Helical" evidence="6">
    <location>
        <begin position="17"/>
        <end position="36"/>
    </location>
</feature>
<dbReference type="InterPro" id="IPR036259">
    <property type="entry name" value="MFS_trans_sf"/>
</dbReference>
<accession>I2GBE9</accession>